<feature type="transmembrane region" description="Helical" evidence="4">
    <location>
        <begin position="51"/>
        <end position="70"/>
    </location>
</feature>
<dbReference type="InterPro" id="IPR000160">
    <property type="entry name" value="GGDEF_dom"/>
</dbReference>
<dbReference type="PANTHER" id="PTHR45138">
    <property type="entry name" value="REGULATORY COMPONENTS OF SENSORY TRANSDUCTION SYSTEM"/>
    <property type="match status" value="1"/>
</dbReference>
<evidence type="ECO:0000313" key="7">
    <source>
        <dbReference type="Proteomes" id="UP000288789"/>
    </source>
</evidence>
<keyword evidence="4" id="KW-0812">Transmembrane</keyword>
<dbReference type="EMBL" id="RSFE01000007">
    <property type="protein sequence ID" value="RWU09122.1"/>
    <property type="molecule type" value="Genomic_DNA"/>
</dbReference>
<dbReference type="Proteomes" id="UP000288789">
    <property type="component" value="Unassembled WGS sequence"/>
</dbReference>
<dbReference type="SMART" id="SM00267">
    <property type="entry name" value="GGDEF"/>
    <property type="match status" value="1"/>
</dbReference>
<name>A0A443YYD6_9GAMM</name>
<protein>
    <recommendedName>
        <fullName evidence="2">diguanylate cyclase</fullName>
        <ecNumber evidence="2">2.7.7.65</ecNumber>
    </recommendedName>
</protein>
<feature type="domain" description="GGDEF" evidence="5">
    <location>
        <begin position="217"/>
        <end position="348"/>
    </location>
</feature>
<feature type="transmembrane region" description="Helical" evidence="4">
    <location>
        <begin position="77"/>
        <end position="96"/>
    </location>
</feature>
<gene>
    <name evidence="6" type="ORF">EGC76_09395</name>
</gene>
<dbReference type="InterPro" id="IPR050469">
    <property type="entry name" value="Diguanylate_Cyclase"/>
</dbReference>
<keyword evidence="7" id="KW-1185">Reference proteome</keyword>
<dbReference type="CDD" id="cd01949">
    <property type="entry name" value="GGDEF"/>
    <property type="match status" value="1"/>
</dbReference>
<dbReference type="EC" id="2.7.7.65" evidence="2"/>
<dbReference type="Pfam" id="PF20966">
    <property type="entry name" value="MASE6"/>
    <property type="match status" value="1"/>
</dbReference>
<dbReference type="GO" id="GO:0043709">
    <property type="term" value="P:cell adhesion involved in single-species biofilm formation"/>
    <property type="evidence" value="ECO:0007669"/>
    <property type="project" value="TreeGrafter"/>
</dbReference>
<dbReference type="Gene3D" id="3.30.70.270">
    <property type="match status" value="1"/>
</dbReference>
<dbReference type="PANTHER" id="PTHR45138:SF9">
    <property type="entry name" value="DIGUANYLATE CYCLASE DGCM-RELATED"/>
    <property type="match status" value="1"/>
</dbReference>
<dbReference type="RefSeq" id="WP_128352740.1">
    <property type="nucleotide sequence ID" value="NZ_CAXBCQ010000008.1"/>
</dbReference>
<reference evidence="6 7" key="1">
    <citation type="submission" date="2018-12" db="EMBL/GenBank/DDBJ databases">
        <authorList>
            <person name="Li A."/>
            <person name="Zhang M."/>
            <person name="Zhu H."/>
        </authorList>
    </citation>
    <scope>NUCLEOTIDE SEQUENCE [LARGE SCALE GENOMIC DNA]</scope>
    <source>
        <strain evidence="6 7">R04H25</strain>
    </source>
</reference>
<dbReference type="GO" id="GO:1902201">
    <property type="term" value="P:negative regulation of bacterial-type flagellum-dependent cell motility"/>
    <property type="evidence" value="ECO:0007669"/>
    <property type="project" value="TreeGrafter"/>
</dbReference>
<keyword evidence="4" id="KW-0472">Membrane</keyword>
<comment type="caution">
    <text evidence="6">The sequence shown here is derived from an EMBL/GenBank/DDBJ whole genome shotgun (WGS) entry which is preliminary data.</text>
</comment>
<evidence type="ECO:0000313" key="6">
    <source>
        <dbReference type="EMBL" id="RWU09122.1"/>
    </source>
</evidence>
<dbReference type="InterPro" id="IPR029787">
    <property type="entry name" value="Nucleotide_cyclase"/>
</dbReference>
<evidence type="ECO:0000256" key="1">
    <source>
        <dbReference type="ARBA" id="ARBA00001946"/>
    </source>
</evidence>
<dbReference type="GO" id="GO:0005886">
    <property type="term" value="C:plasma membrane"/>
    <property type="evidence" value="ECO:0007669"/>
    <property type="project" value="TreeGrafter"/>
</dbReference>
<dbReference type="SUPFAM" id="SSF55073">
    <property type="entry name" value="Nucleotide cyclase"/>
    <property type="match status" value="1"/>
</dbReference>
<feature type="transmembrane region" description="Helical" evidence="4">
    <location>
        <begin position="125"/>
        <end position="142"/>
    </location>
</feature>
<dbReference type="OrthoDB" id="9812260at2"/>
<evidence type="ECO:0000256" key="4">
    <source>
        <dbReference type="SAM" id="Phobius"/>
    </source>
</evidence>
<accession>A0A443YYD6</accession>
<proteinExistence type="predicted"/>
<dbReference type="PROSITE" id="PS50887">
    <property type="entry name" value="GGDEF"/>
    <property type="match status" value="1"/>
</dbReference>
<evidence type="ECO:0000256" key="3">
    <source>
        <dbReference type="ARBA" id="ARBA00034247"/>
    </source>
</evidence>
<feature type="transmembrane region" description="Helical" evidence="4">
    <location>
        <begin position="154"/>
        <end position="172"/>
    </location>
</feature>
<organism evidence="6 7">
    <name type="scientific">Pseudidiomarina gelatinasegens</name>
    <dbReference type="NCBI Taxonomy" id="2487740"/>
    <lineage>
        <taxon>Bacteria</taxon>
        <taxon>Pseudomonadati</taxon>
        <taxon>Pseudomonadota</taxon>
        <taxon>Gammaproteobacteria</taxon>
        <taxon>Alteromonadales</taxon>
        <taxon>Idiomarinaceae</taxon>
        <taxon>Pseudidiomarina</taxon>
    </lineage>
</organism>
<dbReference type="FunFam" id="3.30.70.270:FF:000001">
    <property type="entry name" value="Diguanylate cyclase domain protein"/>
    <property type="match status" value="1"/>
</dbReference>
<dbReference type="GO" id="GO:0052621">
    <property type="term" value="F:diguanylate cyclase activity"/>
    <property type="evidence" value="ECO:0007669"/>
    <property type="project" value="UniProtKB-EC"/>
</dbReference>
<dbReference type="NCBIfam" id="TIGR00254">
    <property type="entry name" value="GGDEF"/>
    <property type="match status" value="1"/>
</dbReference>
<dbReference type="AlphaFoldDB" id="A0A443YYD6"/>
<dbReference type="InterPro" id="IPR043128">
    <property type="entry name" value="Rev_trsase/Diguanyl_cyclase"/>
</dbReference>
<sequence>MKYWRKYHPDIDAADPRYNQVSLIYSVLLIMVAYFGIIGVLNITLFDAADIAFYDFIGFTLGVSIYLFVSRGGNFQVASWAVMATLIIILFAFVHLAEGRNYSLLWATMLPPIAFFLLGRSGGSWISGLVFLYFSWYLYQLLSQGVTANLSLGALFNFVEVATAQIFLFRFYERSRQEAYEQLQKTSITDPLTGVFNRLYLDNSLKKVLSLASRNKQPVSVLLIDVDHFKRINDEHGHLVGDVVLVALCKILKEATREYDSVGRWGGEEFLVICPNTSEAQAKALGERIIEQVREKAVNGGIHVTVSIGAATFNQVDEKSIERLLQVADNNMYKAKAAGRNQVVSTASVTS</sequence>
<comment type="catalytic activity">
    <reaction evidence="3">
        <text>2 GTP = 3',3'-c-di-GMP + 2 diphosphate</text>
        <dbReference type="Rhea" id="RHEA:24898"/>
        <dbReference type="ChEBI" id="CHEBI:33019"/>
        <dbReference type="ChEBI" id="CHEBI:37565"/>
        <dbReference type="ChEBI" id="CHEBI:58805"/>
        <dbReference type="EC" id="2.7.7.65"/>
    </reaction>
</comment>
<evidence type="ECO:0000259" key="5">
    <source>
        <dbReference type="PROSITE" id="PS50887"/>
    </source>
</evidence>
<feature type="transmembrane region" description="Helical" evidence="4">
    <location>
        <begin position="21"/>
        <end position="45"/>
    </location>
</feature>
<dbReference type="InterPro" id="IPR048435">
    <property type="entry name" value="MASE6"/>
</dbReference>
<evidence type="ECO:0000256" key="2">
    <source>
        <dbReference type="ARBA" id="ARBA00012528"/>
    </source>
</evidence>
<keyword evidence="4" id="KW-1133">Transmembrane helix</keyword>
<dbReference type="Pfam" id="PF00990">
    <property type="entry name" value="GGDEF"/>
    <property type="match status" value="1"/>
</dbReference>
<comment type="cofactor">
    <cofactor evidence="1">
        <name>Mg(2+)</name>
        <dbReference type="ChEBI" id="CHEBI:18420"/>
    </cofactor>
</comment>